<evidence type="ECO:0000313" key="1">
    <source>
        <dbReference type="EMBL" id="RCI69634.1"/>
    </source>
</evidence>
<dbReference type="InterPro" id="IPR001106">
    <property type="entry name" value="Aromatic_Lyase"/>
</dbReference>
<dbReference type="InterPro" id="IPR008948">
    <property type="entry name" value="L-Aspartase-like"/>
</dbReference>
<feature type="non-terminal residue" evidence="1">
    <location>
        <position position="1"/>
    </location>
</feature>
<proteinExistence type="predicted"/>
<name>A0A367LWT6_PSEAI</name>
<accession>A0A367LWT6</accession>
<sequence>QLAQPAVVDNFVTSALQEDHLSLGTSAALKLGRALENLRRILAIEYLLAAQAFDFLAPQRFGQGTAAAWGILRERVPAYDTDRWLAPDIASAAAILGERKSLARLAASIGDLQ</sequence>
<gene>
    <name evidence="1" type="ORF">DT376_38900</name>
</gene>
<dbReference type="SUPFAM" id="SSF48557">
    <property type="entry name" value="L-aspartase-like"/>
    <property type="match status" value="1"/>
</dbReference>
<dbReference type="EMBL" id="QORE01002870">
    <property type="protein sequence ID" value="RCI69634.1"/>
    <property type="molecule type" value="Genomic_DNA"/>
</dbReference>
<protein>
    <submittedName>
        <fullName evidence="1">Histidine ammonia-lyase</fullName>
    </submittedName>
</protein>
<dbReference type="Pfam" id="PF00221">
    <property type="entry name" value="Lyase_aromatic"/>
    <property type="match status" value="1"/>
</dbReference>
<dbReference type="GO" id="GO:0016841">
    <property type="term" value="F:ammonia-lyase activity"/>
    <property type="evidence" value="ECO:0007669"/>
    <property type="project" value="UniProtKB-ARBA"/>
</dbReference>
<dbReference type="AlphaFoldDB" id="A0A367LWT6"/>
<evidence type="ECO:0000313" key="2">
    <source>
        <dbReference type="Proteomes" id="UP000253594"/>
    </source>
</evidence>
<organism evidence="1 2">
    <name type="scientific">Pseudomonas aeruginosa</name>
    <dbReference type="NCBI Taxonomy" id="287"/>
    <lineage>
        <taxon>Bacteria</taxon>
        <taxon>Pseudomonadati</taxon>
        <taxon>Pseudomonadota</taxon>
        <taxon>Gammaproteobacteria</taxon>
        <taxon>Pseudomonadales</taxon>
        <taxon>Pseudomonadaceae</taxon>
        <taxon>Pseudomonas</taxon>
    </lineage>
</organism>
<reference evidence="1 2" key="1">
    <citation type="submission" date="2018-07" db="EMBL/GenBank/DDBJ databases">
        <title>Mechanisms of high-level aminoglycoside resistance among Gram-negative pathogens in Brazil.</title>
        <authorList>
            <person name="Ballaben A.S."/>
            <person name="Darini A.L.C."/>
            <person name="Doi Y."/>
        </authorList>
    </citation>
    <scope>NUCLEOTIDE SEQUENCE [LARGE SCALE GENOMIC DNA]</scope>
    <source>
        <strain evidence="1 2">B2-305</strain>
    </source>
</reference>
<keyword evidence="1" id="KW-0456">Lyase</keyword>
<dbReference type="Proteomes" id="UP000253594">
    <property type="component" value="Unassembled WGS sequence"/>
</dbReference>
<dbReference type="Gene3D" id="1.20.200.10">
    <property type="entry name" value="Fumarase/aspartase (Central domain)"/>
    <property type="match status" value="1"/>
</dbReference>
<comment type="caution">
    <text evidence="1">The sequence shown here is derived from an EMBL/GenBank/DDBJ whole genome shotgun (WGS) entry which is preliminary data.</text>
</comment>